<dbReference type="STRING" id="1798182.GA0061081_102359"/>
<feature type="region of interest" description="Disordered" evidence="12">
    <location>
        <begin position="463"/>
        <end position="483"/>
    </location>
</feature>
<dbReference type="Pfam" id="PF00358">
    <property type="entry name" value="PTS_EIIA_1"/>
    <property type="match status" value="1"/>
</dbReference>
<dbReference type="PROSITE" id="PS51093">
    <property type="entry name" value="PTS_EIIA_TYPE_1"/>
    <property type="match status" value="1"/>
</dbReference>
<feature type="domain" description="PTS EIIA type-1" evidence="14">
    <location>
        <begin position="502"/>
        <end position="606"/>
    </location>
</feature>
<dbReference type="GO" id="GO:0015771">
    <property type="term" value="P:trehalose transport"/>
    <property type="evidence" value="ECO:0007669"/>
    <property type="project" value="TreeGrafter"/>
</dbReference>
<dbReference type="Gene3D" id="2.70.70.10">
    <property type="entry name" value="Glucose Permease (Domain IIA)"/>
    <property type="match status" value="1"/>
</dbReference>
<feature type="transmembrane region" description="Helical" evidence="13">
    <location>
        <begin position="242"/>
        <end position="260"/>
    </location>
</feature>
<feature type="transmembrane region" description="Helical" evidence="13">
    <location>
        <begin position="324"/>
        <end position="345"/>
    </location>
</feature>
<reference evidence="18" key="1">
    <citation type="submission" date="2016-08" db="EMBL/GenBank/DDBJ databases">
        <authorList>
            <person name="Varghese N."/>
            <person name="Submissions Spin"/>
        </authorList>
    </citation>
    <scope>NUCLEOTIDE SEQUENCE [LARGE SCALE GENOMIC DNA]</scope>
    <source>
        <strain evidence="18">R-53248</strain>
    </source>
</reference>
<dbReference type="GO" id="GO:0009401">
    <property type="term" value="P:phosphoenolpyruvate-dependent sugar phosphotransferase system"/>
    <property type="evidence" value="ECO:0007669"/>
    <property type="project" value="UniProtKB-KW"/>
</dbReference>
<feature type="domain" description="PTS EIIC type-1" evidence="16">
    <location>
        <begin position="104"/>
        <end position="466"/>
    </location>
</feature>
<evidence type="ECO:0000256" key="11">
    <source>
        <dbReference type="PROSITE-ProRule" id="PRU00421"/>
    </source>
</evidence>
<dbReference type="InterPro" id="IPR036878">
    <property type="entry name" value="Glu_permease_IIB"/>
</dbReference>
<dbReference type="GO" id="GO:0008982">
    <property type="term" value="F:protein-N(PI)-phosphohistidine-sugar phosphotransferase activity"/>
    <property type="evidence" value="ECO:0007669"/>
    <property type="project" value="InterPro"/>
</dbReference>
<keyword evidence="7 13" id="KW-0812">Transmembrane</keyword>
<evidence type="ECO:0000256" key="13">
    <source>
        <dbReference type="SAM" id="Phobius"/>
    </source>
</evidence>
<evidence type="ECO:0000256" key="6">
    <source>
        <dbReference type="ARBA" id="ARBA00022683"/>
    </source>
</evidence>
<dbReference type="InterPro" id="IPR018113">
    <property type="entry name" value="PTrfase_EIIB_Cys"/>
</dbReference>
<evidence type="ECO:0000256" key="8">
    <source>
        <dbReference type="ARBA" id="ARBA00022777"/>
    </source>
</evidence>
<keyword evidence="3" id="KW-1003">Cell membrane</keyword>
<evidence type="ECO:0000256" key="2">
    <source>
        <dbReference type="ARBA" id="ARBA00022448"/>
    </source>
</evidence>
<evidence type="ECO:0000259" key="15">
    <source>
        <dbReference type="PROSITE" id="PS51098"/>
    </source>
</evidence>
<keyword evidence="5" id="KW-0808">Transferase</keyword>
<proteinExistence type="predicted"/>
<evidence type="ECO:0000256" key="9">
    <source>
        <dbReference type="ARBA" id="ARBA00022989"/>
    </source>
</evidence>
<keyword evidence="8" id="KW-0418">Kinase</keyword>
<dbReference type="InterPro" id="IPR001127">
    <property type="entry name" value="PTS_EIIA_1_perm"/>
</dbReference>
<dbReference type="InterPro" id="IPR011297">
    <property type="entry name" value="PTS_IIABC_b_glu"/>
</dbReference>
<sequence>MKNKELAESIINNIGGKDNIISLVHCATRLRFVLKDETKADAEVLKKQKGVITVVQSSGQFQVVIGNNVADVYSDIMQLTHLNETDNKKTQSNKKSGLLSKLIDLVSNIFIPVLVVMVAGGILKGVFALLQTVDIVQKGTPTFKFLDAISDAPLYYLPMILGFSAVKKFGGNPYMGLAIGGALLHPSVSNMIPAGKLLLKTELFGIPIDLIPYGSSVFPVILAAWFYSLLERNLYKIMHDSFKKFIAPLLGFIITVPLTFALIGPAVTYGSACIAAGIEYLYALNPIIASMILAPLWQVLVIFGIHWGLVPLCLNNIATVHQDFLLPILFPAVFAQVGAVFAVMLRAKDPEFKALASSSVLSGIFGVTEPAIYGVNLPLKRPFIIGCLSAIIGGAIVGYYHSVIYSFSFINVFSFLQLISPEHGIDEKFYAVVFGCIISFIVALIATYLFGISQDKISMISKNDTQKDEENNQDNTNQTNTDSVTIFSPMTGKVIPLSEVNDPTFANELMGKGIAIIPTVGQAVAPDDGEVVSLFRTKHAIGFQTNSGAEILIHIGIDTVKLDGQHFQAHIESGSKVKKGDLLVSFDIDAIKQAGFEVTTPIIITNTDNYQDIECIFKQDITKNGDALLSLSANKE</sequence>
<keyword evidence="6" id="KW-0598">Phosphotransferase system</keyword>
<feature type="active site" description="Phosphocysteine intermediate; for EIIB activity" evidence="11">
    <location>
        <position position="26"/>
    </location>
</feature>
<dbReference type="PROSITE" id="PS01035">
    <property type="entry name" value="PTS_EIIB_TYPE_1_CYS"/>
    <property type="match status" value="1"/>
</dbReference>
<organism evidence="17 18">
    <name type="scientific">Gilliamella bombicola</name>
    <dbReference type="NCBI Taxonomy" id="1798182"/>
    <lineage>
        <taxon>Bacteria</taxon>
        <taxon>Pseudomonadati</taxon>
        <taxon>Pseudomonadota</taxon>
        <taxon>Gammaproteobacteria</taxon>
        <taxon>Orbales</taxon>
        <taxon>Orbaceae</taxon>
        <taxon>Gilliamella</taxon>
    </lineage>
</organism>
<keyword evidence="2" id="KW-0813">Transport</keyword>
<dbReference type="FunFam" id="3.30.1360.60:FF:000001">
    <property type="entry name" value="PTS system glucose-specific IIBC component PtsG"/>
    <property type="match status" value="1"/>
</dbReference>
<dbReference type="GO" id="GO:0005886">
    <property type="term" value="C:plasma membrane"/>
    <property type="evidence" value="ECO:0007669"/>
    <property type="project" value="UniProtKB-SubCell"/>
</dbReference>
<evidence type="ECO:0000256" key="5">
    <source>
        <dbReference type="ARBA" id="ARBA00022679"/>
    </source>
</evidence>
<name>A0A1C4ADB4_9GAMM</name>
<feature type="transmembrane region" description="Helical" evidence="13">
    <location>
        <begin position="210"/>
        <end position="230"/>
    </location>
</feature>
<dbReference type="NCBIfam" id="TIGR01995">
    <property type="entry name" value="PTS-II-ABC-beta"/>
    <property type="match status" value="1"/>
</dbReference>
<dbReference type="RefSeq" id="WP_091347207.1">
    <property type="nucleotide sequence ID" value="NZ_FMAQ01000002.1"/>
</dbReference>
<dbReference type="PANTHER" id="PTHR30175:SF1">
    <property type="entry name" value="PTS SYSTEM ARBUTIN-, CELLOBIOSE-, AND SALICIN-SPECIFIC EIIBC COMPONENT-RELATED"/>
    <property type="match status" value="1"/>
</dbReference>
<dbReference type="NCBIfam" id="TIGR00830">
    <property type="entry name" value="PTBA"/>
    <property type="match status" value="1"/>
</dbReference>
<dbReference type="PROSITE" id="PS00371">
    <property type="entry name" value="PTS_EIIA_TYPE_1_HIS"/>
    <property type="match status" value="1"/>
</dbReference>
<dbReference type="GO" id="GO:0016301">
    <property type="term" value="F:kinase activity"/>
    <property type="evidence" value="ECO:0007669"/>
    <property type="project" value="UniProtKB-KW"/>
</dbReference>
<dbReference type="InterPro" id="IPR050558">
    <property type="entry name" value="PTS_Sugar-Specific_Components"/>
</dbReference>
<evidence type="ECO:0000259" key="14">
    <source>
        <dbReference type="PROSITE" id="PS51093"/>
    </source>
</evidence>
<feature type="transmembrane region" description="Helical" evidence="13">
    <location>
        <begin position="102"/>
        <end position="123"/>
    </location>
</feature>
<keyword evidence="9 13" id="KW-1133">Transmembrane helix</keyword>
<keyword evidence="10 13" id="KW-0472">Membrane</keyword>
<evidence type="ECO:0000256" key="10">
    <source>
        <dbReference type="ARBA" id="ARBA00023136"/>
    </source>
</evidence>
<dbReference type="PROSITE" id="PS51098">
    <property type="entry name" value="PTS_EIIB_TYPE_1"/>
    <property type="match status" value="1"/>
</dbReference>
<feature type="domain" description="PTS EIIB type-1" evidence="15">
    <location>
        <begin position="4"/>
        <end position="86"/>
    </location>
</feature>
<dbReference type="Pfam" id="PF02378">
    <property type="entry name" value="PTS_EIIC"/>
    <property type="match status" value="1"/>
</dbReference>
<protein>
    <submittedName>
        <fullName evidence="17">PTS system, beta-glucosides-specific IIC component</fullName>
    </submittedName>
</protein>
<dbReference type="InterPro" id="IPR003352">
    <property type="entry name" value="PTS_EIIC"/>
</dbReference>
<keyword evidence="4" id="KW-0762">Sugar transport</keyword>
<dbReference type="AlphaFoldDB" id="A0A1C4ADB4"/>
<feature type="compositionally biased region" description="Low complexity" evidence="12">
    <location>
        <begin position="473"/>
        <end position="482"/>
    </location>
</feature>
<gene>
    <name evidence="17" type="ORF">GA0061081_102359</name>
</gene>
<dbReference type="FunFam" id="2.70.70.10:FF:000001">
    <property type="entry name" value="PTS system glucose-specific IIA component"/>
    <property type="match status" value="1"/>
</dbReference>
<dbReference type="SUPFAM" id="SSF51261">
    <property type="entry name" value="Duplicated hybrid motif"/>
    <property type="match status" value="1"/>
</dbReference>
<dbReference type="PANTHER" id="PTHR30175">
    <property type="entry name" value="PHOSPHOTRANSFERASE SYSTEM TRANSPORT PROTEIN"/>
    <property type="match status" value="1"/>
</dbReference>
<feature type="transmembrane region" description="Helical" evidence="13">
    <location>
        <begin position="383"/>
        <end position="409"/>
    </location>
</feature>
<keyword evidence="18" id="KW-1185">Reference proteome</keyword>
<dbReference type="InterPro" id="IPR011055">
    <property type="entry name" value="Dup_hybrid_motif"/>
</dbReference>
<dbReference type="InterPro" id="IPR001996">
    <property type="entry name" value="PTS_IIB_1"/>
</dbReference>
<evidence type="ECO:0000259" key="16">
    <source>
        <dbReference type="PROSITE" id="PS51103"/>
    </source>
</evidence>
<evidence type="ECO:0000313" key="17">
    <source>
        <dbReference type="EMBL" id="SCB92599.1"/>
    </source>
</evidence>
<dbReference type="SUPFAM" id="SSF55604">
    <property type="entry name" value="Glucose permease domain IIB"/>
    <property type="match status" value="1"/>
</dbReference>
<dbReference type="InterPro" id="IPR013013">
    <property type="entry name" value="PTS_EIIC_1"/>
</dbReference>
<dbReference type="Proteomes" id="UP000199670">
    <property type="component" value="Unassembled WGS sequence"/>
</dbReference>
<evidence type="ECO:0000256" key="1">
    <source>
        <dbReference type="ARBA" id="ARBA00004651"/>
    </source>
</evidence>
<dbReference type="CDD" id="cd00210">
    <property type="entry name" value="PTS_IIA_glc"/>
    <property type="match status" value="1"/>
</dbReference>
<dbReference type="EMBL" id="FMAQ01000002">
    <property type="protein sequence ID" value="SCB92599.1"/>
    <property type="molecule type" value="Genomic_DNA"/>
</dbReference>
<evidence type="ECO:0000256" key="3">
    <source>
        <dbReference type="ARBA" id="ARBA00022475"/>
    </source>
</evidence>
<dbReference type="Pfam" id="PF00367">
    <property type="entry name" value="PTS_EIIB"/>
    <property type="match status" value="1"/>
</dbReference>
<evidence type="ECO:0000256" key="4">
    <source>
        <dbReference type="ARBA" id="ARBA00022597"/>
    </source>
</evidence>
<dbReference type="GO" id="GO:0090589">
    <property type="term" value="F:protein-phosphocysteine-trehalose phosphotransferase system transporter activity"/>
    <property type="evidence" value="ECO:0007669"/>
    <property type="project" value="TreeGrafter"/>
</dbReference>
<dbReference type="OrthoDB" id="92465at2"/>
<evidence type="ECO:0000313" key="18">
    <source>
        <dbReference type="Proteomes" id="UP000199670"/>
    </source>
</evidence>
<evidence type="ECO:0000256" key="12">
    <source>
        <dbReference type="SAM" id="MobiDB-lite"/>
    </source>
</evidence>
<dbReference type="CDD" id="cd00212">
    <property type="entry name" value="PTS_IIB_glc"/>
    <property type="match status" value="1"/>
</dbReference>
<dbReference type="Gene3D" id="3.30.1360.60">
    <property type="entry name" value="Glucose permease domain IIB"/>
    <property type="match status" value="1"/>
</dbReference>
<comment type="subcellular location">
    <subcellularLocation>
        <location evidence="1">Cell membrane</location>
        <topology evidence="1">Multi-pass membrane protein</topology>
    </subcellularLocation>
</comment>
<feature type="transmembrane region" description="Helical" evidence="13">
    <location>
        <begin position="296"/>
        <end position="318"/>
    </location>
</feature>
<dbReference type="PROSITE" id="PS51103">
    <property type="entry name" value="PTS_EIIC_TYPE_1"/>
    <property type="match status" value="1"/>
</dbReference>
<evidence type="ECO:0000256" key="7">
    <source>
        <dbReference type="ARBA" id="ARBA00022692"/>
    </source>
</evidence>
<feature type="transmembrane region" description="Helical" evidence="13">
    <location>
        <begin position="429"/>
        <end position="452"/>
    </location>
</feature>
<accession>A0A1C4ADB4</accession>